<keyword evidence="2" id="KW-1185">Reference proteome</keyword>
<name>A0ACB5TMS2_AMBMO</name>
<reference evidence="1" key="1">
    <citation type="submission" date="2023-04" db="EMBL/GenBank/DDBJ databases">
        <title>Ambrosiozyma monospora NBRC 10751.</title>
        <authorList>
            <person name="Ichikawa N."/>
            <person name="Sato H."/>
            <person name="Tonouchi N."/>
        </authorList>
    </citation>
    <scope>NUCLEOTIDE SEQUENCE</scope>
    <source>
        <strain evidence="1">NBRC 10751</strain>
    </source>
</reference>
<sequence>MKQKFENFIPLAKEVVIARVACPITLDRTLQHLFLSNLKSHFENRHRIVSLGQFIPIPIDTYLARSLFTTYESSGSGAGNGSKSNLPPIIPQGKPDDIAWFKITGGSIEVDGKPLQLYPGQQFMIDSTKTRMIQSGVVNDILPFTATNGEITLNQVQQYLGLPEIFEFPNHVTNSGECSFTYARQLRKILLTSSKVRSKGLRLPTTILLTSLSRCVGKSTLVRSISTETCTNLLELDGFELFNQASASKTIGTIRGKVDGAVQQCGNLILYLKHIDALTKKVDPQQQQKETLSLKLADLIDE</sequence>
<evidence type="ECO:0000313" key="1">
    <source>
        <dbReference type="EMBL" id="GME91524.1"/>
    </source>
</evidence>
<evidence type="ECO:0000313" key="2">
    <source>
        <dbReference type="Proteomes" id="UP001165064"/>
    </source>
</evidence>
<dbReference type="EMBL" id="BSXS01008124">
    <property type="protein sequence ID" value="GME91524.1"/>
    <property type="molecule type" value="Genomic_DNA"/>
</dbReference>
<proteinExistence type="predicted"/>
<protein>
    <submittedName>
        <fullName evidence="1">Unnamed protein product</fullName>
    </submittedName>
</protein>
<dbReference type="Proteomes" id="UP001165064">
    <property type="component" value="Unassembled WGS sequence"/>
</dbReference>
<organism evidence="1 2">
    <name type="scientific">Ambrosiozyma monospora</name>
    <name type="common">Yeast</name>
    <name type="synonym">Endomycopsis monosporus</name>
    <dbReference type="NCBI Taxonomy" id="43982"/>
    <lineage>
        <taxon>Eukaryota</taxon>
        <taxon>Fungi</taxon>
        <taxon>Dikarya</taxon>
        <taxon>Ascomycota</taxon>
        <taxon>Saccharomycotina</taxon>
        <taxon>Pichiomycetes</taxon>
        <taxon>Pichiales</taxon>
        <taxon>Pichiaceae</taxon>
        <taxon>Ambrosiozyma</taxon>
    </lineage>
</organism>
<accession>A0ACB5TMS2</accession>
<gene>
    <name evidence="1" type="ORF">Amon02_000892500</name>
</gene>
<comment type="caution">
    <text evidence="1">The sequence shown here is derived from an EMBL/GenBank/DDBJ whole genome shotgun (WGS) entry which is preliminary data.</text>
</comment>